<name>A0AAW1J3Q3_SAPOF</name>
<proteinExistence type="predicted"/>
<dbReference type="Pfam" id="PF21230">
    <property type="entry name" value="Nakanori"/>
    <property type="match status" value="1"/>
</dbReference>
<accession>A0AAW1J3Q3</accession>
<comment type="caution">
    <text evidence="1">The sequence shown here is derived from an EMBL/GenBank/DDBJ whole genome shotgun (WGS) entry which is preliminary data.</text>
</comment>
<sequence>MAKVQTQNGAQLTVFNQTLSTLSFVKSIEWSGKVSSPGYPASIGPGATGKFSHLRTSNFGSEAAVVYSGTNAAMQLCAWILAWYAPANSGDGNKVYVFCGPKTLIDSMTDDQIRMSLESSLDTSNATNLGTKTSANATINDKIPNMATVGANFALIP</sequence>
<keyword evidence="2" id="KW-1185">Reference proteome</keyword>
<reference evidence="1" key="1">
    <citation type="submission" date="2024-03" db="EMBL/GenBank/DDBJ databases">
        <title>WGS assembly of Saponaria officinalis var. Norfolk2.</title>
        <authorList>
            <person name="Jenkins J."/>
            <person name="Shu S."/>
            <person name="Grimwood J."/>
            <person name="Barry K."/>
            <person name="Goodstein D."/>
            <person name="Schmutz J."/>
            <person name="Leebens-Mack J."/>
            <person name="Osbourn A."/>
        </authorList>
    </citation>
    <scope>NUCLEOTIDE SEQUENCE [LARGE SCALE GENOMIC DNA]</scope>
    <source>
        <strain evidence="1">JIC</strain>
    </source>
</reference>
<dbReference type="Proteomes" id="UP001443914">
    <property type="component" value="Unassembled WGS sequence"/>
</dbReference>
<gene>
    <name evidence="1" type="ORF">RND81_08G022500</name>
</gene>
<dbReference type="PANTHER" id="PTHR36482">
    <property type="entry name" value="OSJNBA0024J22.15 PROTEIN"/>
    <property type="match status" value="1"/>
</dbReference>
<dbReference type="AlphaFoldDB" id="A0AAW1J3Q3"/>
<dbReference type="InterPro" id="IPR049065">
    <property type="entry name" value="Nakanori"/>
</dbReference>
<dbReference type="PANTHER" id="PTHR36482:SF6">
    <property type="entry name" value="JASMONATE-INDUCED PROTEIN HOMOLOG"/>
    <property type="match status" value="1"/>
</dbReference>
<dbReference type="InterPro" id="IPR053085">
    <property type="entry name" value="Jasmonate-induced_protein"/>
</dbReference>
<dbReference type="EMBL" id="JBDFQZ010000008">
    <property type="protein sequence ID" value="KAK9697219.1"/>
    <property type="molecule type" value="Genomic_DNA"/>
</dbReference>
<evidence type="ECO:0000313" key="1">
    <source>
        <dbReference type="EMBL" id="KAK9697219.1"/>
    </source>
</evidence>
<protein>
    <submittedName>
        <fullName evidence="1">Uncharacterized protein</fullName>
    </submittedName>
</protein>
<organism evidence="1 2">
    <name type="scientific">Saponaria officinalis</name>
    <name type="common">Common soapwort</name>
    <name type="synonym">Lychnis saponaria</name>
    <dbReference type="NCBI Taxonomy" id="3572"/>
    <lineage>
        <taxon>Eukaryota</taxon>
        <taxon>Viridiplantae</taxon>
        <taxon>Streptophyta</taxon>
        <taxon>Embryophyta</taxon>
        <taxon>Tracheophyta</taxon>
        <taxon>Spermatophyta</taxon>
        <taxon>Magnoliopsida</taxon>
        <taxon>eudicotyledons</taxon>
        <taxon>Gunneridae</taxon>
        <taxon>Pentapetalae</taxon>
        <taxon>Caryophyllales</taxon>
        <taxon>Caryophyllaceae</taxon>
        <taxon>Caryophylleae</taxon>
        <taxon>Saponaria</taxon>
    </lineage>
</organism>
<evidence type="ECO:0000313" key="2">
    <source>
        <dbReference type="Proteomes" id="UP001443914"/>
    </source>
</evidence>